<dbReference type="Proteomes" id="UP001626628">
    <property type="component" value="Chromosome"/>
</dbReference>
<accession>A0ABZ2QYE8</accession>
<dbReference type="RefSeq" id="WP_407288912.1">
    <property type="nucleotide sequence ID" value="NZ_CP147982.1"/>
</dbReference>
<feature type="compositionally biased region" description="Low complexity" evidence="1">
    <location>
        <begin position="16"/>
        <end position="44"/>
    </location>
</feature>
<organism evidence="2 3">
    <name type="scientific">Streptomyces sirii</name>
    <dbReference type="NCBI Taxonomy" id="3127701"/>
    <lineage>
        <taxon>Bacteria</taxon>
        <taxon>Bacillati</taxon>
        <taxon>Actinomycetota</taxon>
        <taxon>Actinomycetes</taxon>
        <taxon>Kitasatosporales</taxon>
        <taxon>Streptomycetaceae</taxon>
        <taxon>Streptomyces</taxon>
    </lineage>
</organism>
<name>A0ABZ2QYE8_9ACTN</name>
<proteinExistence type="predicted"/>
<feature type="compositionally biased region" description="Basic and acidic residues" evidence="1">
    <location>
        <begin position="73"/>
        <end position="84"/>
    </location>
</feature>
<feature type="region of interest" description="Disordered" evidence="1">
    <location>
        <begin position="14"/>
        <end position="84"/>
    </location>
</feature>
<evidence type="ECO:0000313" key="2">
    <source>
        <dbReference type="EMBL" id="WXK81053.1"/>
    </source>
</evidence>
<reference evidence="2 3" key="1">
    <citation type="submission" date="2024-03" db="EMBL/GenBank/DDBJ databases">
        <title>The complete genome of Streptomyces sirii sp.nov.</title>
        <authorList>
            <person name="Zakalyukina Y.V."/>
            <person name="Belik A.R."/>
            <person name="Biryukov M.V."/>
            <person name="Baturina O.A."/>
            <person name="Kabilov M.R."/>
        </authorList>
    </citation>
    <scope>NUCLEOTIDE SEQUENCE [LARGE SCALE GENOMIC DNA]</scope>
    <source>
        <strain evidence="2 3">BP-8</strain>
    </source>
</reference>
<gene>
    <name evidence="2" type="ORF">WAB15_36390</name>
</gene>
<evidence type="ECO:0000256" key="1">
    <source>
        <dbReference type="SAM" id="MobiDB-lite"/>
    </source>
</evidence>
<keyword evidence="3" id="KW-1185">Reference proteome</keyword>
<evidence type="ECO:0000313" key="3">
    <source>
        <dbReference type="Proteomes" id="UP001626628"/>
    </source>
</evidence>
<sequence>MSAALPLTACGQQRVAAGAPGSTPSSAPGSPSSTPSPSDAGASPYVEPGAHDGAPHYGDNNAYRRSGEMSPAGEKDARKEADRIEPVLKRLWKQRKWDPKSVRTALLALGYEELRTGPKGEQLGGKLEVRGMSARFESDHYVTPEGARIGLHVHKDACVTAFVQKTNYQVQVNGPYMETGCFEPPYGH</sequence>
<protein>
    <recommendedName>
        <fullName evidence="4">Lipoprotein</fullName>
    </recommendedName>
</protein>
<dbReference type="EMBL" id="CP147982">
    <property type="protein sequence ID" value="WXK81053.1"/>
    <property type="molecule type" value="Genomic_DNA"/>
</dbReference>
<evidence type="ECO:0008006" key="4">
    <source>
        <dbReference type="Google" id="ProtNLM"/>
    </source>
</evidence>